<dbReference type="Pfam" id="PF00067">
    <property type="entry name" value="p450"/>
    <property type="match status" value="1"/>
</dbReference>
<keyword evidence="4 8" id="KW-0479">Metal-binding</keyword>
<keyword evidence="8" id="KW-0349">Heme</keyword>
<dbReference type="InterPro" id="IPR001128">
    <property type="entry name" value="Cyt_P450"/>
</dbReference>
<dbReference type="OrthoDB" id="6692864at2759"/>
<sequence>MTSFERILLFVMVVAVLAHLWLRKNQPKSLVWMSGSLFALVLFLSAFLVPHVQSHSWAFMLTSSVFTATLLGSIMLYRLSPLHPLANYPGPFLCKVSKLWGAWIAWNGKPHVYYKSLHDKYGSIVRIGPNELSIIDADMIPNILGSSGMPKGPMWEGRRLLPSKNFNRNNSLTSVRDFRRHAELRKPWDAAFKPTAMLNYEGMLTARAEQLVDKLKELSRSESFGNIDMALWLNYFTFGGVYSLMRDGDIDQVLLKMKRGVFLPSVSQHIPWLLGALRAIPLVGSDARAYGKFGVEQAKKRAALDDSILRKDLFYYLLESEPAETKASKIVSSALLAIVAGSDTTSSVFANLFYFLLREPDYYRRLRAEIDVIHSPSDSNDTIDINSLANLPFLNAVINETLRLQPPILTGLQRSPVTGSGGKFLSADMFIPEGTAVLVSPYILHRCPRYFAPDPDRFWPDRWLSQDPNVVVDRSAYIPFSTGPANCPGKPLAMVELRYVTCLIVRTFDMSFSEGFDHGEWEKSLVDRFIMLKGELPVRLTVREVC</sequence>
<dbReference type="CDD" id="cd11061">
    <property type="entry name" value="CYP67-like"/>
    <property type="match status" value="1"/>
</dbReference>
<keyword evidence="7" id="KW-0503">Monooxygenase</keyword>
<gene>
    <name evidence="10" type="ORF">CVT25_000665</name>
</gene>
<dbReference type="InParanoid" id="A0A409WZI7"/>
<protein>
    <recommendedName>
        <fullName evidence="12">High nitrogen upregulated cytochrome P450 monooxygenase 2</fullName>
    </recommendedName>
</protein>
<dbReference type="PRINTS" id="PR00385">
    <property type="entry name" value="P450"/>
</dbReference>
<evidence type="ECO:0000256" key="6">
    <source>
        <dbReference type="ARBA" id="ARBA00023004"/>
    </source>
</evidence>
<keyword evidence="9" id="KW-1133">Transmembrane helix</keyword>
<dbReference type="Gene3D" id="1.10.630.10">
    <property type="entry name" value="Cytochrome P450"/>
    <property type="match status" value="1"/>
</dbReference>
<organism evidence="10 11">
    <name type="scientific">Psilocybe cyanescens</name>
    <dbReference type="NCBI Taxonomy" id="93625"/>
    <lineage>
        <taxon>Eukaryota</taxon>
        <taxon>Fungi</taxon>
        <taxon>Dikarya</taxon>
        <taxon>Basidiomycota</taxon>
        <taxon>Agaricomycotina</taxon>
        <taxon>Agaricomycetes</taxon>
        <taxon>Agaricomycetidae</taxon>
        <taxon>Agaricales</taxon>
        <taxon>Agaricineae</taxon>
        <taxon>Strophariaceae</taxon>
        <taxon>Psilocybe</taxon>
    </lineage>
</organism>
<proteinExistence type="inferred from homology"/>
<name>A0A409WZI7_PSICY</name>
<keyword evidence="9" id="KW-0812">Transmembrane</keyword>
<dbReference type="GO" id="GO:0004497">
    <property type="term" value="F:monooxygenase activity"/>
    <property type="evidence" value="ECO:0007669"/>
    <property type="project" value="UniProtKB-KW"/>
</dbReference>
<dbReference type="EMBL" id="NHYD01002950">
    <property type="protein sequence ID" value="PPQ83920.1"/>
    <property type="molecule type" value="Genomic_DNA"/>
</dbReference>
<dbReference type="PRINTS" id="PR00465">
    <property type="entry name" value="EP450IV"/>
</dbReference>
<dbReference type="SUPFAM" id="SSF48264">
    <property type="entry name" value="Cytochrome P450"/>
    <property type="match status" value="1"/>
</dbReference>
<evidence type="ECO:0008006" key="12">
    <source>
        <dbReference type="Google" id="ProtNLM"/>
    </source>
</evidence>
<evidence type="ECO:0000256" key="4">
    <source>
        <dbReference type="ARBA" id="ARBA00022723"/>
    </source>
</evidence>
<evidence type="ECO:0000256" key="1">
    <source>
        <dbReference type="ARBA" id="ARBA00001971"/>
    </source>
</evidence>
<dbReference type="PANTHER" id="PTHR24305">
    <property type="entry name" value="CYTOCHROME P450"/>
    <property type="match status" value="1"/>
</dbReference>
<evidence type="ECO:0000256" key="2">
    <source>
        <dbReference type="ARBA" id="ARBA00005179"/>
    </source>
</evidence>
<reference evidence="10 11" key="1">
    <citation type="journal article" date="2018" name="Evol. Lett.">
        <title>Horizontal gene cluster transfer increased hallucinogenic mushroom diversity.</title>
        <authorList>
            <person name="Reynolds H.T."/>
            <person name="Vijayakumar V."/>
            <person name="Gluck-Thaler E."/>
            <person name="Korotkin H.B."/>
            <person name="Matheny P.B."/>
            <person name="Slot J.C."/>
        </authorList>
    </citation>
    <scope>NUCLEOTIDE SEQUENCE [LARGE SCALE GENOMIC DNA]</scope>
    <source>
        <strain evidence="10 11">2631</strain>
    </source>
</reference>
<keyword evidence="6 8" id="KW-0408">Iron</keyword>
<feature type="transmembrane region" description="Helical" evidence="9">
    <location>
        <begin position="55"/>
        <end position="77"/>
    </location>
</feature>
<evidence type="ECO:0000256" key="8">
    <source>
        <dbReference type="PIRSR" id="PIRSR602403-1"/>
    </source>
</evidence>
<keyword evidence="9" id="KW-0472">Membrane</keyword>
<evidence type="ECO:0000313" key="11">
    <source>
        <dbReference type="Proteomes" id="UP000283269"/>
    </source>
</evidence>
<dbReference type="STRING" id="93625.A0A409WZI7"/>
<dbReference type="Proteomes" id="UP000283269">
    <property type="component" value="Unassembled WGS sequence"/>
</dbReference>
<comment type="similarity">
    <text evidence="3">Belongs to the cytochrome P450 family.</text>
</comment>
<dbReference type="AlphaFoldDB" id="A0A409WZI7"/>
<keyword evidence="5" id="KW-0560">Oxidoreductase</keyword>
<comment type="pathway">
    <text evidence="2">Secondary metabolite biosynthesis.</text>
</comment>
<feature type="binding site" description="axial binding residue" evidence="8">
    <location>
        <position position="487"/>
    </location>
    <ligand>
        <name>heme</name>
        <dbReference type="ChEBI" id="CHEBI:30413"/>
    </ligand>
    <ligandPart>
        <name>Fe</name>
        <dbReference type="ChEBI" id="CHEBI:18248"/>
    </ligandPart>
</feature>
<comment type="caution">
    <text evidence="10">The sequence shown here is derived from an EMBL/GenBank/DDBJ whole genome shotgun (WGS) entry which is preliminary data.</text>
</comment>
<comment type="cofactor">
    <cofactor evidence="1 8">
        <name>heme</name>
        <dbReference type="ChEBI" id="CHEBI:30413"/>
    </cofactor>
</comment>
<dbReference type="PANTHER" id="PTHR24305:SF187">
    <property type="entry name" value="P450, PUTATIVE (EUROFUNG)-RELATED"/>
    <property type="match status" value="1"/>
</dbReference>
<evidence type="ECO:0000256" key="3">
    <source>
        <dbReference type="ARBA" id="ARBA00010617"/>
    </source>
</evidence>
<dbReference type="GO" id="GO:0020037">
    <property type="term" value="F:heme binding"/>
    <property type="evidence" value="ECO:0007669"/>
    <property type="project" value="InterPro"/>
</dbReference>
<evidence type="ECO:0000256" key="7">
    <source>
        <dbReference type="ARBA" id="ARBA00023033"/>
    </source>
</evidence>
<accession>A0A409WZI7</accession>
<evidence type="ECO:0000313" key="10">
    <source>
        <dbReference type="EMBL" id="PPQ83920.1"/>
    </source>
</evidence>
<dbReference type="GO" id="GO:0005506">
    <property type="term" value="F:iron ion binding"/>
    <property type="evidence" value="ECO:0007669"/>
    <property type="project" value="InterPro"/>
</dbReference>
<dbReference type="InterPro" id="IPR036396">
    <property type="entry name" value="Cyt_P450_sf"/>
</dbReference>
<keyword evidence="11" id="KW-1185">Reference proteome</keyword>
<evidence type="ECO:0000256" key="9">
    <source>
        <dbReference type="SAM" id="Phobius"/>
    </source>
</evidence>
<dbReference type="GO" id="GO:0016705">
    <property type="term" value="F:oxidoreductase activity, acting on paired donors, with incorporation or reduction of molecular oxygen"/>
    <property type="evidence" value="ECO:0007669"/>
    <property type="project" value="InterPro"/>
</dbReference>
<feature type="transmembrane region" description="Helical" evidence="9">
    <location>
        <begin position="29"/>
        <end position="49"/>
    </location>
</feature>
<dbReference type="InterPro" id="IPR002403">
    <property type="entry name" value="Cyt_P450_E_grp-IV"/>
</dbReference>
<evidence type="ECO:0000256" key="5">
    <source>
        <dbReference type="ARBA" id="ARBA00023002"/>
    </source>
</evidence>
<dbReference type="InterPro" id="IPR050121">
    <property type="entry name" value="Cytochrome_P450_monoxygenase"/>
</dbReference>
<feature type="transmembrane region" description="Helical" evidence="9">
    <location>
        <begin position="6"/>
        <end position="22"/>
    </location>
</feature>